<dbReference type="Proteomes" id="UP000724584">
    <property type="component" value="Unassembled WGS sequence"/>
</dbReference>
<accession>A0ACB7PTB8</accession>
<comment type="caution">
    <text evidence="1">The sequence shown here is derived from an EMBL/GenBank/DDBJ whole genome shotgun (WGS) entry which is preliminary data.</text>
</comment>
<name>A0ACB7PTB8_9PEZI</name>
<organism evidence="1 2">
    <name type="scientific">Chaetomium tenue</name>
    <dbReference type="NCBI Taxonomy" id="1854479"/>
    <lineage>
        <taxon>Eukaryota</taxon>
        <taxon>Fungi</taxon>
        <taxon>Dikarya</taxon>
        <taxon>Ascomycota</taxon>
        <taxon>Pezizomycotina</taxon>
        <taxon>Sordariomycetes</taxon>
        <taxon>Sordariomycetidae</taxon>
        <taxon>Sordariales</taxon>
        <taxon>Chaetomiaceae</taxon>
        <taxon>Chaetomium</taxon>
    </lineage>
</organism>
<dbReference type="EMBL" id="JAGIZQ010000001">
    <property type="protein sequence ID" value="KAH6651353.1"/>
    <property type="molecule type" value="Genomic_DNA"/>
</dbReference>
<sequence>MSSSSVVGLGCIVMSSCVTTAAPYQASPQQPTTNSQLRKKKCNRVQRWESNGDTRLALGESRRTTLSGQGSDGGRMMKAQSPRHVGERPASHGKLGTYTKRVSRLAGW</sequence>
<protein>
    <submittedName>
        <fullName evidence="1">Uncharacterized protein</fullName>
    </submittedName>
</protein>
<gene>
    <name evidence="1" type="ORF">F5144DRAFT_559199</name>
</gene>
<reference evidence="1 2" key="1">
    <citation type="journal article" date="2021" name="Nat. Commun.">
        <title>Genetic determinants of endophytism in the Arabidopsis root mycobiome.</title>
        <authorList>
            <person name="Mesny F."/>
            <person name="Miyauchi S."/>
            <person name="Thiergart T."/>
            <person name="Pickel B."/>
            <person name="Atanasova L."/>
            <person name="Karlsson M."/>
            <person name="Huettel B."/>
            <person name="Barry K.W."/>
            <person name="Haridas S."/>
            <person name="Chen C."/>
            <person name="Bauer D."/>
            <person name="Andreopoulos W."/>
            <person name="Pangilinan J."/>
            <person name="LaButti K."/>
            <person name="Riley R."/>
            <person name="Lipzen A."/>
            <person name="Clum A."/>
            <person name="Drula E."/>
            <person name="Henrissat B."/>
            <person name="Kohler A."/>
            <person name="Grigoriev I.V."/>
            <person name="Martin F.M."/>
            <person name="Hacquard S."/>
        </authorList>
    </citation>
    <scope>NUCLEOTIDE SEQUENCE [LARGE SCALE GENOMIC DNA]</scope>
    <source>
        <strain evidence="1 2">MPI-SDFR-AT-0079</strain>
    </source>
</reference>
<evidence type="ECO:0000313" key="2">
    <source>
        <dbReference type="Proteomes" id="UP000724584"/>
    </source>
</evidence>
<proteinExistence type="predicted"/>
<keyword evidence="2" id="KW-1185">Reference proteome</keyword>
<evidence type="ECO:0000313" key="1">
    <source>
        <dbReference type="EMBL" id="KAH6651353.1"/>
    </source>
</evidence>